<dbReference type="Proteomes" id="UP000179157">
    <property type="component" value="Unassembled WGS sequence"/>
</dbReference>
<evidence type="ECO:0000256" key="1">
    <source>
        <dbReference type="SAM" id="Phobius"/>
    </source>
</evidence>
<evidence type="ECO:0000313" key="3">
    <source>
        <dbReference type="Proteomes" id="UP000179157"/>
    </source>
</evidence>
<gene>
    <name evidence="2" type="ORF">A2Z21_10470</name>
</gene>
<keyword evidence="1" id="KW-0812">Transmembrane</keyword>
<organism evidence="2 3">
    <name type="scientific">Fraserbacteria sp. (strain RBG_16_55_9)</name>
    <dbReference type="NCBI Taxonomy" id="1817864"/>
    <lineage>
        <taxon>Bacteria</taxon>
        <taxon>Candidatus Fraseribacteriota</taxon>
    </lineage>
</organism>
<sequence>EPTAYLAAIGGVSSLVASVVTGFTYTWPLEVLLTSSVVLNKIAISLFSVTFWAIFVLVRSFYGPKLWERAKLRGLYVALAAGGFLTLMLAGSTGGHLAGKRSLLDTALHHLGIQTHLLFALSQSVIFALLAFTGGAFILALALRLRMRRQRTQAETEAQGRNSGGTS</sequence>
<dbReference type="EMBL" id="MFGX01000041">
    <property type="protein sequence ID" value="OGF56159.1"/>
    <property type="molecule type" value="Genomic_DNA"/>
</dbReference>
<feature type="non-terminal residue" evidence="2">
    <location>
        <position position="1"/>
    </location>
</feature>
<keyword evidence="1" id="KW-0472">Membrane</keyword>
<protein>
    <submittedName>
        <fullName evidence="2">Uncharacterized protein</fullName>
    </submittedName>
</protein>
<keyword evidence="1" id="KW-1133">Transmembrane helix</keyword>
<evidence type="ECO:0000313" key="2">
    <source>
        <dbReference type="EMBL" id="OGF56159.1"/>
    </source>
</evidence>
<name>A0A1F5UYA6_FRAXR</name>
<reference evidence="2 3" key="1">
    <citation type="journal article" date="2016" name="Nat. Commun.">
        <title>Thousands of microbial genomes shed light on interconnected biogeochemical processes in an aquifer system.</title>
        <authorList>
            <person name="Anantharaman K."/>
            <person name="Brown C.T."/>
            <person name="Hug L.A."/>
            <person name="Sharon I."/>
            <person name="Castelle C.J."/>
            <person name="Probst A.J."/>
            <person name="Thomas B.C."/>
            <person name="Singh A."/>
            <person name="Wilkins M.J."/>
            <person name="Karaoz U."/>
            <person name="Brodie E.L."/>
            <person name="Williams K.H."/>
            <person name="Hubbard S.S."/>
            <person name="Banfield J.F."/>
        </authorList>
    </citation>
    <scope>NUCLEOTIDE SEQUENCE [LARGE SCALE GENOMIC DNA]</scope>
    <source>
        <strain evidence="3">RBG_16_55_9</strain>
    </source>
</reference>
<accession>A0A1F5UYA6</accession>
<dbReference type="AlphaFoldDB" id="A0A1F5UYA6"/>
<feature type="transmembrane region" description="Helical" evidence="1">
    <location>
        <begin position="117"/>
        <end position="143"/>
    </location>
</feature>
<feature type="transmembrane region" description="Helical" evidence="1">
    <location>
        <begin position="5"/>
        <end position="27"/>
    </location>
</feature>
<feature type="transmembrane region" description="Helical" evidence="1">
    <location>
        <begin position="42"/>
        <end position="62"/>
    </location>
</feature>
<proteinExistence type="predicted"/>
<comment type="caution">
    <text evidence="2">The sequence shown here is derived from an EMBL/GenBank/DDBJ whole genome shotgun (WGS) entry which is preliminary data.</text>
</comment>
<feature type="transmembrane region" description="Helical" evidence="1">
    <location>
        <begin position="74"/>
        <end position="97"/>
    </location>
</feature>